<dbReference type="RefSeq" id="XP_013388315.1">
    <property type="nucleotide sequence ID" value="XM_013532861.1"/>
</dbReference>
<dbReference type="InterPro" id="IPR034093">
    <property type="entry name" value="KHK"/>
</dbReference>
<dbReference type="FunCoup" id="A0A1S3HQK1">
    <property type="interactions" value="83"/>
</dbReference>
<reference evidence="5" key="1">
    <citation type="journal article" date="2015" name="Nat. Commun.">
        <title>The Lingula genome provides insights into brachiopod evolution and the origin of phosphate biomineralization.</title>
        <authorList>
            <person name="Luo Y.J."/>
            <person name="Takeuchi T."/>
            <person name="Koyanagi R."/>
            <person name="Yamada L."/>
            <person name="Kanda M."/>
            <person name="Khalturina M."/>
            <person name="Fujie M."/>
            <person name="Yamasaki S.I."/>
            <person name="Endo K."/>
            <person name="Satoh N."/>
        </authorList>
    </citation>
    <scope>NUCLEOTIDE SEQUENCE</scope>
</reference>
<dbReference type="InterPro" id="IPR029056">
    <property type="entry name" value="Ribokinase-like"/>
</dbReference>
<dbReference type="GeneID" id="106157266"/>
<keyword evidence="1" id="KW-0808">Transferase</keyword>
<dbReference type="PANTHER" id="PTHR42774">
    <property type="entry name" value="PHOSPHOTRANSFERASE SYSTEM TRANSPORT PROTEIN"/>
    <property type="match status" value="1"/>
</dbReference>
<evidence type="ECO:0000256" key="2">
    <source>
        <dbReference type="ARBA" id="ARBA00022777"/>
    </source>
</evidence>
<dbReference type="Pfam" id="PF00294">
    <property type="entry name" value="PfkB"/>
    <property type="match status" value="1"/>
</dbReference>
<organism evidence="4 5">
    <name type="scientific">Lingula anatina</name>
    <name type="common">Brachiopod</name>
    <name type="synonym">Lingula unguis</name>
    <dbReference type="NCBI Taxonomy" id="7574"/>
    <lineage>
        <taxon>Eukaryota</taxon>
        <taxon>Metazoa</taxon>
        <taxon>Spiralia</taxon>
        <taxon>Lophotrochozoa</taxon>
        <taxon>Brachiopoda</taxon>
        <taxon>Linguliformea</taxon>
        <taxon>Lingulata</taxon>
        <taxon>Lingulida</taxon>
        <taxon>Linguloidea</taxon>
        <taxon>Lingulidae</taxon>
        <taxon>Lingula</taxon>
    </lineage>
</organism>
<evidence type="ECO:0000256" key="1">
    <source>
        <dbReference type="ARBA" id="ARBA00022679"/>
    </source>
</evidence>
<dbReference type="SUPFAM" id="SSF53613">
    <property type="entry name" value="Ribokinase-like"/>
    <property type="match status" value="1"/>
</dbReference>
<dbReference type="InterPro" id="IPR052562">
    <property type="entry name" value="Ketohexokinase-related"/>
</dbReference>
<feature type="domain" description="Carbohydrate kinase PfkB" evidence="3">
    <location>
        <begin position="38"/>
        <end position="326"/>
    </location>
</feature>
<dbReference type="CDD" id="cd01939">
    <property type="entry name" value="Ketohexokinase"/>
    <property type="match status" value="1"/>
</dbReference>
<dbReference type="STRING" id="7574.A0A1S3HQK1"/>
<dbReference type="OrthoDB" id="204058at2759"/>
<dbReference type="InParanoid" id="A0A1S3HQK1"/>
<accession>A0A1S3HQK1</accession>
<dbReference type="Gene3D" id="3.40.1190.20">
    <property type="match status" value="1"/>
</dbReference>
<sequence>MFLSPQTKIGSRNAAIILQQNSFSLFSISEPVNMETNRILCLGKLCVDIIAECEDFPQEDSDQRCKRQRWQRGGNANNTSTVLSILGAPVEYLGTIANSHELGFLRDDYQRAGIIIDNCVIVDNCSCPVSLVLLSSVSGSRTIIHDSGSLPELTHKDFQVDLGSYAWVHFEGRPSAAEQVKMLRDIDNHNADLEENDRITTSVELEKNRPALAQLIDKADYVFISKDYATAHGFYSKEDAVEGFVDKIREGATVICAWGEDGACAKPKGEPTISVPAISPGTIIDTLGAGDTFNAAMIHALCKGAVLQSALTFACKVAGEKCGMKGFSGLRYTDLSFEAESDGSSSGSK</sequence>
<evidence type="ECO:0000313" key="5">
    <source>
        <dbReference type="RefSeq" id="XP_013388315.1"/>
    </source>
</evidence>
<gene>
    <name evidence="5" type="primary">LOC106157266</name>
</gene>
<dbReference type="KEGG" id="lak:106157266"/>
<evidence type="ECO:0000313" key="4">
    <source>
        <dbReference type="Proteomes" id="UP000085678"/>
    </source>
</evidence>
<dbReference type="GO" id="GO:0004454">
    <property type="term" value="F:ketohexokinase activity"/>
    <property type="evidence" value="ECO:0007669"/>
    <property type="project" value="InterPro"/>
</dbReference>
<dbReference type="InterPro" id="IPR011611">
    <property type="entry name" value="PfkB_dom"/>
</dbReference>
<dbReference type="PROSITE" id="PS00584">
    <property type="entry name" value="PFKB_KINASES_2"/>
    <property type="match status" value="1"/>
</dbReference>
<reference evidence="5" key="2">
    <citation type="submission" date="2025-08" db="UniProtKB">
        <authorList>
            <consortium name="RefSeq"/>
        </authorList>
    </citation>
    <scope>IDENTIFICATION</scope>
</reference>
<keyword evidence="2" id="KW-0418">Kinase</keyword>
<dbReference type="AlphaFoldDB" id="A0A1S3HQK1"/>
<keyword evidence="4" id="KW-1185">Reference proteome</keyword>
<dbReference type="PANTHER" id="PTHR42774:SF3">
    <property type="entry name" value="KETOHEXOKINASE"/>
    <property type="match status" value="1"/>
</dbReference>
<evidence type="ECO:0000259" key="3">
    <source>
        <dbReference type="Pfam" id="PF00294"/>
    </source>
</evidence>
<dbReference type="InterPro" id="IPR002173">
    <property type="entry name" value="Carboh/pur_kinase_PfkB_CS"/>
</dbReference>
<dbReference type="GO" id="GO:0006000">
    <property type="term" value="P:fructose metabolic process"/>
    <property type="evidence" value="ECO:0007669"/>
    <property type="project" value="InterPro"/>
</dbReference>
<name>A0A1S3HQK1_LINAN</name>
<protein>
    <submittedName>
        <fullName evidence="5">Ketohexokinase</fullName>
    </submittedName>
</protein>
<proteinExistence type="predicted"/>
<dbReference type="Proteomes" id="UP000085678">
    <property type="component" value="Unplaced"/>
</dbReference>